<protein>
    <submittedName>
        <fullName evidence="3 4">Acyltransferase</fullName>
    </submittedName>
</protein>
<keyword evidence="4" id="KW-0808">Transferase</keyword>
<evidence type="ECO:0000313" key="6">
    <source>
        <dbReference type="Proteomes" id="UP000438288"/>
    </source>
</evidence>
<reference evidence="4 5" key="1">
    <citation type="submission" date="2018-08" db="EMBL/GenBank/DDBJ databases">
        <title>A genome reference for cultivated species of the human gut microbiota.</title>
        <authorList>
            <person name="Zou Y."/>
            <person name="Xue W."/>
            <person name="Luo G."/>
        </authorList>
    </citation>
    <scope>NUCLEOTIDE SEQUENCE [LARGE SCALE GENOMIC DNA]</scope>
    <source>
        <strain evidence="4 5">AF46-11NS</strain>
    </source>
</reference>
<evidence type="ECO:0000259" key="2">
    <source>
        <dbReference type="Pfam" id="PF01757"/>
    </source>
</evidence>
<feature type="transmembrane region" description="Helical" evidence="1">
    <location>
        <begin position="269"/>
        <end position="291"/>
    </location>
</feature>
<comment type="caution">
    <text evidence="4">The sequence shown here is derived from an EMBL/GenBank/DDBJ whole genome shotgun (WGS) entry which is preliminary data.</text>
</comment>
<dbReference type="InterPro" id="IPR052734">
    <property type="entry name" value="Nod_factor_acetyltransferase"/>
</dbReference>
<dbReference type="Pfam" id="PF01757">
    <property type="entry name" value="Acyl_transf_3"/>
    <property type="match status" value="1"/>
</dbReference>
<dbReference type="PANTHER" id="PTHR37312:SF1">
    <property type="entry name" value="MEMBRANE-BOUND ACYLTRANSFERASE YKRP-RELATED"/>
    <property type="match status" value="1"/>
</dbReference>
<evidence type="ECO:0000313" key="4">
    <source>
        <dbReference type="EMBL" id="RHK17986.1"/>
    </source>
</evidence>
<feature type="transmembrane region" description="Helical" evidence="1">
    <location>
        <begin position="142"/>
        <end position="172"/>
    </location>
</feature>
<feature type="transmembrane region" description="Helical" evidence="1">
    <location>
        <begin position="236"/>
        <end position="257"/>
    </location>
</feature>
<dbReference type="PANTHER" id="PTHR37312">
    <property type="entry name" value="MEMBRANE-BOUND ACYLTRANSFERASE YKRP-RELATED"/>
    <property type="match status" value="1"/>
</dbReference>
<dbReference type="InterPro" id="IPR002656">
    <property type="entry name" value="Acyl_transf_3_dom"/>
</dbReference>
<gene>
    <name evidence="4" type="ORF">DW075_23880</name>
    <name evidence="3" type="ORF">GAZ43_23910</name>
</gene>
<evidence type="ECO:0000313" key="3">
    <source>
        <dbReference type="EMBL" id="KAB6336084.1"/>
    </source>
</evidence>
<dbReference type="EMBL" id="WDCP01000099">
    <property type="protein sequence ID" value="KAB6336084.1"/>
    <property type="molecule type" value="Genomic_DNA"/>
</dbReference>
<feature type="transmembrane region" description="Helical" evidence="1">
    <location>
        <begin position="110"/>
        <end position="130"/>
    </location>
</feature>
<dbReference type="EMBL" id="QRNE01000244">
    <property type="protein sequence ID" value="RHK17986.1"/>
    <property type="molecule type" value="Genomic_DNA"/>
</dbReference>
<feature type="transmembrane region" description="Helical" evidence="1">
    <location>
        <begin position="178"/>
        <end position="200"/>
    </location>
</feature>
<feature type="domain" description="Acyltransferase 3" evidence="2">
    <location>
        <begin position="6"/>
        <end position="325"/>
    </location>
</feature>
<dbReference type="Proteomes" id="UP000438288">
    <property type="component" value="Unassembled WGS sequence"/>
</dbReference>
<keyword evidence="1" id="KW-1133">Transmembrane helix</keyword>
<accession>A0A415FD87</accession>
<evidence type="ECO:0000313" key="5">
    <source>
        <dbReference type="Proteomes" id="UP000285503"/>
    </source>
</evidence>
<feature type="transmembrane region" description="Helical" evidence="1">
    <location>
        <begin position="42"/>
        <end position="60"/>
    </location>
</feature>
<evidence type="ECO:0000256" key="1">
    <source>
        <dbReference type="SAM" id="Phobius"/>
    </source>
</evidence>
<reference evidence="3 6" key="2">
    <citation type="journal article" date="2019" name="Nat. Med.">
        <title>A library of human gut bacterial isolates paired with longitudinal multiomics data enables mechanistic microbiome research.</title>
        <authorList>
            <person name="Poyet M."/>
            <person name="Groussin M."/>
            <person name="Gibbons S.M."/>
            <person name="Avila-Pacheco J."/>
            <person name="Jiang X."/>
            <person name="Kearney S.M."/>
            <person name="Perrotta A.R."/>
            <person name="Berdy B."/>
            <person name="Zhao S."/>
            <person name="Lieberman T.D."/>
            <person name="Swanson P.K."/>
            <person name="Smith M."/>
            <person name="Roesemann S."/>
            <person name="Alexander J.E."/>
            <person name="Rich S.A."/>
            <person name="Livny J."/>
            <person name="Vlamakis H."/>
            <person name="Clish C."/>
            <person name="Bullock K."/>
            <person name="Deik A."/>
            <person name="Scott J."/>
            <person name="Pierce K.A."/>
            <person name="Xavier R.J."/>
            <person name="Alm E.J."/>
        </authorList>
    </citation>
    <scope>NUCLEOTIDE SEQUENCE [LARGE SCALE GENOMIC DNA]</scope>
    <source>
        <strain evidence="3 6">BIOML-A16</strain>
    </source>
</reference>
<feature type="transmembrane region" description="Helical" evidence="1">
    <location>
        <begin position="80"/>
        <end position="98"/>
    </location>
</feature>
<keyword evidence="1" id="KW-0812">Transmembrane</keyword>
<dbReference type="AlphaFoldDB" id="A0A415FD87"/>
<keyword evidence="4" id="KW-0012">Acyltransferase</keyword>
<dbReference type="RefSeq" id="WP_008643382.1">
    <property type="nucleotide sequence ID" value="NZ_CP042282.1"/>
</dbReference>
<feature type="transmembrane region" description="Helical" evidence="1">
    <location>
        <begin position="303"/>
        <end position="329"/>
    </location>
</feature>
<sequence>MGTKRIYSLDFVKLVAIYLVLWGHCIQSLIPEVGSGEGKPVFLYIYSFHMSLFMIISGYFAVNIEGETLKKLIVSKFRQLIIPCISWGGLIILTDIVFNHLNNWEEGFKTFVFEIWFLKCLFLCYVVLFISKKIWNFNKLLAILFVFIAAHATSIYGLSCMLPCFFVGLGFAKYKYYLLNHLTAVLFFTSITYIVLLQWWDYDYAKYTFFNFFKFLMALNDPTVARPMLEGLLKEFYRICVGISGAVMILSFILLIFAKLPNVKLLNRLSVLGQYTLGIYVIQTVLLERIIKSVITFDASSFYYFNFLLAPAISLAVLICCIVLVKLFLRSKWTSFILLGK</sequence>
<dbReference type="GO" id="GO:0016747">
    <property type="term" value="F:acyltransferase activity, transferring groups other than amino-acyl groups"/>
    <property type="evidence" value="ECO:0007669"/>
    <property type="project" value="InterPro"/>
</dbReference>
<keyword evidence="1" id="KW-0472">Membrane</keyword>
<proteinExistence type="predicted"/>
<organism evidence="4 5">
    <name type="scientific">Bacteroides xylanisolvens</name>
    <dbReference type="NCBI Taxonomy" id="371601"/>
    <lineage>
        <taxon>Bacteria</taxon>
        <taxon>Pseudomonadati</taxon>
        <taxon>Bacteroidota</taxon>
        <taxon>Bacteroidia</taxon>
        <taxon>Bacteroidales</taxon>
        <taxon>Bacteroidaceae</taxon>
        <taxon>Bacteroides</taxon>
    </lineage>
</organism>
<dbReference type="Proteomes" id="UP000285503">
    <property type="component" value="Unassembled WGS sequence"/>
</dbReference>
<name>A0A415FD87_9BACE</name>